<organism evidence="9 10">
    <name type="scientific">Asparagus officinalis</name>
    <name type="common">Garden asparagus</name>
    <dbReference type="NCBI Taxonomy" id="4686"/>
    <lineage>
        <taxon>Eukaryota</taxon>
        <taxon>Viridiplantae</taxon>
        <taxon>Streptophyta</taxon>
        <taxon>Embryophyta</taxon>
        <taxon>Tracheophyta</taxon>
        <taxon>Spermatophyta</taxon>
        <taxon>Magnoliopsida</taxon>
        <taxon>Liliopsida</taxon>
        <taxon>Asparagales</taxon>
        <taxon>Asparagaceae</taxon>
        <taxon>Asparagoideae</taxon>
        <taxon>Asparagus</taxon>
    </lineage>
</organism>
<keyword evidence="10" id="KW-1185">Reference proteome</keyword>
<dbReference type="Gene3D" id="3.20.20.70">
    <property type="entry name" value="Aldolase class I"/>
    <property type="match status" value="1"/>
</dbReference>
<name>A0A5P1FDH1_ASPOF</name>
<dbReference type="InterPro" id="IPR002028">
    <property type="entry name" value="Trp_synthase_suA"/>
</dbReference>
<keyword evidence="7" id="KW-0456">Lyase</keyword>
<dbReference type="GO" id="GO:0004834">
    <property type="term" value="F:tryptophan synthase activity"/>
    <property type="evidence" value="ECO:0007669"/>
    <property type="project" value="UniProtKB-EC"/>
</dbReference>
<evidence type="ECO:0000256" key="5">
    <source>
        <dbReference type="ARBA" id="ARBA00022822"/>
    </source>
</evidence>
<dbReference type="PANTHER" id="PTHR43406">
    <property type="entry name" value="TRYPTOPHAN SYNTHASE, ALPHA CHAIN"/>
    <property type="match status" value="1"/>
</dbReference>
<protein>
    <recommendedName>
        <fullName evidence="3">tryptophan synthase</fullName>
        <ecNumber evidence="3">4.2.1.20</ecNumber>
    </recommendedName>
</protein>
<evidence type="ECO:0000256" key="3">
    <source>
        <dbReference type="ARBA" id="ARBA00012043"/>
    </source>
</evidence>
<dbReference type="InterPro" id="IPR011060">
    <property type="entry name" value="RibuloseP-bd_barrel"/>
</dbReference>
<evidence type="ECO:0000256" key="2">
    <source>
        <dbReference type="ARBA" id="ARBA00011270"/>
    </source>
</evidence>
<dbReference type="Proteomes" id="UP000243459">
    <property type="component" value="Chromosome 3"/>
</dbReference>
<evidence type="ECO:0000256" key="4">
    <source>
        <dbReference type="ARBA" id="ARBA00022605"/>
    </source>
</evidence>
<keyword evidence="6" id="KW-0057">Aromatic amino acid biosynthesis</keyword>
<accession>A0A5P1FDH1</accession>
<gene>
    <name evidence="9" type="ORF">A4U43_C03F27970</name>
</gene>
<comment type="subunit">
    <text evidence="2">Tetramer of two alpha and two beta chains.</text>
</comment>
<dbReference type="Pfam" id="PF00290">
    <property type="entry name" value="Trp_syntA"/>
    <property type="match status" value="1"/>
</dbReference>
<dbReference type="PANTHER" id="PTHR43406:SF1">
    <property type="entry name" value="TRYPTOPHAN SYNTHASE ALPHA CHAIN, CHLOROPLASTIC"/>
    <property type="match status" value="1"/>
</dbReference>
<evidence type="ECO:0000313" key="9">
    <source>
        <dbReference type="EMBL" id="ONK76446.1"/>
    </source>
</evidence>
<keyword evidence="5" id="KW-0822">Tryptophan biosynthesis</keyword>
<comment type="pathway">
    <text evidence="1">Amino-acid biosynthesis; L-tryptophan biosynthesis; L-tryptophan from chorismate: step 5/5.</text>
</comment>
<dbReference type="UniPathway" id="UPA00035">
    <property type="reaction ID" value="UER00044"/>
</dbReference>
<dbReference type="Gramene" id="ONK76446">
    <property type="protein sequence ID" value="ONK76446"/>
    <property type="gene ID" value="A4U43_C03F27970"/>
</dbReference>
<evidence type="ECO:0000313" key="10">
    <source>
        <dbReference type="Proteomes" id="UP000243459"/>
    </source>
</evidence>
<evidence type="ECO:0000256" key="7">
    <source>
        <dbReference type="ARBA" id="ARBA00023239"/>
    </source>
</evidence>
<evidence type="ECO:0000256" key="8">
    <source>
        <dbReference type="ARBA" id="ARBA00049047"/>
    </source>
</evidence>
<evidence type="ECO:0000256" key="1">
    <source>
        <dbReference type="ARBA" id="ARBA00004733"/>
    </source>
</evidence>
<dbReference type="EC" id="4.2.1.20" evidence="3"/>
<proteinExistence type="predicted"/>
<dbReference type="GO" id="GO:0005829">
    <property type="term" value="C:cytosol"/>
    <property type="evidence" value="ECO:0007669"/>
    <property type="project" value="TreeGrafter"/>
</dbReference>
<dbReference type="EMBL" id="CM007383">
    <property type="protein sequence ID" value="ONK76446.1"/>
    <property type="molecule type" value="Genomic_DNA"/>
</dbReference>
<keyword evidence="4" id="KW-0028">Amino-acid biosynthesis</keyword>
<reference evidence="10" key="1">
    <citation type="journal article" date="2017" name="Nat. Commun.">
        <title>The asparagus genome sheds light on the origin and evolution of a young Y chromosome.</title>
        <authorList>
            <person name="Harkess A."/>
            <person name="Zhou J."/>
            <person name="Xu C."/>
            <person name="Bowers J.E."/>
            <person name="Van der Hulst R."/>
            <person name="Ayyampalayam S."/>
            <person name="Mercati F."/>
            <person name="Riccardi P."/>
            <person name="McKain M.R."/>
            <person name="Kakrana A."/>
            <person name="Tang H."/>
            <person name="Ray J."/>
            <person name="Groenendijk J."/>
            <person name="Arikit S."/>
            <person name="Mathioni S.M."/>
            <person name="Nakano M."/>
            <person name="Shan H."/>
            <person name="Telgmann-Rauber A."/>
            <person name="Kanno A."/>
            <person name="Yue Z."/>
            <person name="Chen H."/>
            <person name="Li W."/>
            <person name="Chen Y."/>
            <person name="Xu X."/>
            <person name="Zhang Y."/>
            <person name="Luo S."/>
            <person name="Chen H."/>
            <person name="Gao J."/>
            <person name="Mao Z."/>
            <person name="Pires J.C."/>
            <person name="Luo M."/>
            <person name="Kudrna D."/>
            <person name="Wing R.A."/>
            <person name="Meyers B.C."/>
            <person name="Yi K."/>
            <person name="Kong H."/>
            <person name="Lavrijsen P."/>
            <person name="Sunseri F."/>
            <person name="Falavigna A."/>
            <person name="Ye Y."/>
            <person name="Leebens-Mack J.H."/>
            <person name="Chen G."/>
        </authorList>
    </citation>
    <scope>NUCLEOTIDE SEQUENCE [LARGE SCALE GENOMIC DNA]</scope>
    <source>
        <strain evidence="10">cv. DH0086</strain>
    </source>
</reference>
<comment type="catalytic activity">
    <reaction evidence="8">
        <text>(1S,2R)-1-C-(indol-3-yl)glycerol 3-phosphate + L-serine = D-glyceraldehyde 3-phosphate + L-tryptophan + H2O</text>
        <dbReference type="Rhea" id="RHEA:10532"/>
        <dbReference type="ChEBI" id="CHEBI:15377"/>
        <dbReference type="ChEBI" id="CHEBI:33384"/>
        <dbReference type="ChEBI" id="CHEBI:57912"/>
        <dbReference type="ChEBI" id="CHEBI:58866"/>
        <dbReference type="ChEBI" id="CHEBI:59776"/>
        <dbReference type="EC" id="4.2.1.20"/>
    </reaction>
</comment>
<dbReference type="AlphaFoldDB" id="A0A5P1FDH1"/>
<dbReference type="InterPro" id="IPR013785">
    <property type="entry name" value="Aldolase_TIM"/>
</dbReference>
<evidence type="ECO:0000256" key="6">
    <source>
        <dbReference type="ARBA" id="ARBA00023141"/>
    </source>
</evidence>
<dbReference type="SUPFAM" id="SSF51366">
    <property type="entry name" value="Ribulose-phoshate binding barrel"/>
    <property type="match status" value="1"/>
</dbReference>
<sequence>MIGSLKFINEQDILLYLNSTLVTGKHNQASTKPVAVGFGISKPDHVKQMASWGADGMIVGSALVRILGEAKSPEEGLKKLESFTKILKASL</sequence>
<dbReference type="GO" id="GO:0009507">
    <property type="term" value="C:chloroplast"/>
    <property type="evidence" value="ECO:0007669"/>
    <property type="project" value="TreeGrafter"/>
</dbReference>